<dbReference type="PANTHER" id="PTHR23546:SF1">
    <property type="entry name" value="MEMBRANE PROTEIN"/>
    <property type="match status" value="1"/>
</dbReference>
<feature type="transmembrane region" description="Helical" evidence="1">
    <location>
        <begin position="335"/>
        <end position="358"/>
    </location>
</feature>
<feature type="transmembrane region" description="Helical" evidence="1">
    <location>
        <begin position="53"/>
        <end position="74"/>
    </location>
</feature>
<feature type="domain" description="Major facilitator superfamily (MFS) profile" evidence="2">
    <location>
        <begin position="1"/>
        <end position="389"/>
    </location>
</feature>
<dbReference type="InterPro" id="IPR011701">
    <property type="entry name" value="MFS"/>
</dbReference>
<reference evidence="3" key="1">
    <citation type="submission" date="2018-05" db="EMBL/GenBank/DDBJ databases">
        <authorList>
            <person name="Lanie J.A."/>
            <person name="Ng W.-L."/>
            <person name="Kazmierczak K.M."/>
            <person name="Andrzejewski T.M."/>
            <person name="Davidsen T.M."/>
            <person name="Wayne K.J."/>
            <person name="Tettelin H."/>
            <person name="Glass J.I."/>
            <person name="Rusch D."/>
            <person name="Podicherti R."/>
            <person name="Tsui H.-C.T."/>
            <person name="Winkler M.E."/>
        </authorList>
    </citation>
    <scope>NUCLEOTIDE SEQUENCE</scope>
</reference>
<gene>
    <name evidence="3" type="ORF">METZ01_LOCUS7658</name>
</gene>
<evidence type="ECO:0000256" key="1">
    <source>
        <dbReference type="SAM" id="Phobius"/>
    </source>
</evidence>
<protein>
    <recommendedName>
        <fullName evidence="2">Major facilitator superfamily (MFS) profile domain-containing protein</fullName>
    </recommendedName>
</protein>
<keyword evidence="1" id="KW-0472">Membrane</keyword>
<feature type="transmembrane region" description="Helical" evidence="1">
    <location>
        <begin position="210"/>
        <end position="234"/>
    </location>
</feature>
<feature type="transmembrane region" description="Helical" evidence="1">
    <location>
        <begin position="364"/>
        <end position="384"/>
    </location>
</feature>
<sequence length="394" mass="42775">MGQSVYWQTMPLIGRELGFSVKLITSLVSFSALMFLIFTPYWGKLSDRKGRKFVLIIGLVGYITSTFLFCWIAYLGLIGYFTFTALIFFMLLARVINSALGAGMRPATGATVADVTTEENRSAGMGQFGAANNIGTILGPVLVSFIAFLLANTAIFPTSWEPYGRLIPLLLMSFLMMLALFFVYFYLPESFVRQEKSSPQQGFNFDKKNLMLISTGVLIFSSFAIIQSITAFYLQDTFSLSILVTQQSLGIALGFMALTSIVAQLTIVQKTKTHPIRLVQWSTPFFIIGTLVVVSADNFIIYVLGMSIIGLGMGLGTPGYTAAASLNSDSESQGAAVGLAMVAPGLGFSIGPLLGGFLYEASPILPFLTILPIFALVFLIASYINKSKLAEKTL</sequence>
<dbReference type="Pfam" id="PF07690">
    <property type="entry name" value="MFS_1"/>
    <property type="match status" value="1"/>
</dbReference>
<keyword evidence="1" id="KW-0812">Transmembrane</keyword>
<organism evidence="3">
    <name type="scientific">marine metagenome</name>
    <dbReference type="NCBI Taxonomy" id="408172"/>
    <lineage>
        <taxon>unclassified sequences</taxon>
        <taxon>metagenomes</taxon>
        <taxon>ecological metagenomes</taxon>
    </lineage>
</organism>
<dbReference type="PROSITE" id="PS50850">
    <property type="entry name" value="MFS"/>
    <property type="match status" value="1"/>
</dbReference>
<feature type="transmembrane region" description="Helical" evidence="1">
    <location>
        <begin position="20"/>
        <end position="41"/>
    </location>
</feature>
<dbReference type="AlphaFoldDB" id="A0A381NL08"/>
<dbReference type="InterPro" id="IPR036259">
    <property type="entry name" value="MFS_trans_sf"/>
</dbReference>
<name>A0A381NL08_9ZZZZ</name>
<feature type="transmembrane region" description="Helical" evidence="1">
    <location>
        <begin position="80"/>
        <end position="96"/>
    </location>
</feature>
<feature type="transmembrane region" description="Helical" evidence="1">
    <location>
        <begin position="300"/>
        <end position="323"/>
    </location>
</feature>
<feature type="transmembrane region" description="Helical" evidence="1">
    <location>
        <begin position="240"/>
        <end position="263"/>
    </location>
</feature>
<keyword evidence="1" id="KW-1133">Transmembrane helix</keyword>
<feature type="transmembrane region" description="Helical" evidence="1">
    <location>
        <begin position="137"/>
        <end position="160"/>
    </location>
</feature>
<dbReference type="Gene3D" id="1.20.1250.20">
    <property type="entry name" value="MFS general substrate transporter like domains"/>
    <property type="match status" value="1"/>
</dbReference>
<dbReference type="PANTHER" id="PTHR23546">
    <property type="entry name" value="TRANSPORT PROTEIN"/>
    <property type="match status" value="1"/>
</dbReference>
<dbReference type="InterPro" id="IPR020846">
    <property type="entry name" value="MFS_dom"/>
</dbReference>
<dbReference type="SUPFAM" id="SSF103473">
    <property type="entry name" value="MFS general substrate transporter"/>
    <property type="match status" value="1"/>
</dbReference>
<dbReference type="EMBL" id="UINC01000409">
    <property type="protein sequence ID" value="SUZ54804.1"/>
    <property type="molecule type" value="Genomic_DNA"/>
</dbReference>
<evidence type="ECO:0000313" key="3">
    <source>
        <dbReference type="EMBL" id="SUZ54804.1"/>
    </source>
</evidence>
<evidence type="ECO:0000259" key="2">
    <source>
        <dbReference type="PROSITE" id="PS50850"/>
    </source>
</evidence>
<feature type="transmembrane region" description="Helical" evidence="1">
    <location>
        <begin position="166"/>
        <end position="187"/>
    </location>
</feature>
<accession>A0A381NL08</accession>
<dbReference type="GO" id="GO:0022857">
    <property type="term" value="F:transmembrane transporter activity"/>
    <property type="evidence" value="ECO:0007669"/>
    <property type="project" value="InterPro"/>
</dbReference>
<proteinExistence type="predicted"/>